<gene>
    <name evidence="2" type="ORF">HRUBRA_00188</name>
</gene>
<keyword evidence="3" id="KW-1185">Reference proteome</keyword>
<protein>
    <recommendedName>
        <fullName evidence="4">P pilus assembly protein, porin PapC</fullName>
    </recommendedName>
</protein>
<dbReference type="RefSeq" id="WP_144244441.1">
    <property type="nucleotide sequence ID" value="NZ_KN234767.1"/>
</dbReference>
<dbReference type="STRING" id="1265313.HRUBRA_00188"/>
<evidence type="ECO:0000256" key="1">
    <source>
        <dbReference type="SAM" id="SignalP"/>
    </source>
</evidence>
<proteinExistence type="predicted"/>
<dbReference type="eggNOG" id="COG3188">
    <property type="taxonomic scope" value="Bacteria"/>
</dbReference>
<evidence type="ECO:0000313" key="3">
    <source>
        <dbReference type="Proteomes" id="UP000029640"/>
    </source>
</evidence>
<evidence type="ECO:0000313" key="2">
    <source>
        <dbReference type="EMBL" id="KGE05243.1"/>
    </source>
</evidence>
<feature type="chain" id="PRO_5001912793" description="P pilus assembly protein, porin PapC" evidence="1">
    <location>
        <begin position="29"/>
        <end position="910"/>
    </location>
</feature>
<dbReference type="AlphaFoldDB" id="A0A095VW18"/>
<organism evidence="2 3">
    <name type="scientific">Pseudohaliea rubra DSM 19751</name>
    <dbReference type="NCBI Taxonomy" id="1265313"/>
    <lineage>
        <taxon>Bacteria</taxon>
        <taxon>Pseudomonadati</taxon>
        <taxon>Pseudomonadota</taxon>
        <taxon>Gammaproteobacteria</taxon>
        <taxon>Cellvibrionales</taxon>
        <taxon>Halieaceae</taxon>
        <taxon>Pseudohaliea</taxon>
    </lineage>
</organism>
<dbReference type="HOGENOM" id="CLU_007277_0_0_6"/>
<evidence type="ECO:0008006" key="4">
    <source>
        <dbReference type="Google" id="ProtNLM"/>
    </source>
</evidence>
<dbReference type="EMBL" id="AUVB01000007">
    <property type="protein sequence ID" value="KGE05243.1"/>
    <property type="molecule type" value="Genomic_DNA"/>
</dbReference>
<dbReference type="Proteomes" id="UP000029640">
    <property type="component" value="Unassembled WGS sequence"/>
</dbReference>
<name>A0A095VW18_9GAMM</name>
<sequence>MTRSFSPGLCIKVLIAVASISVANLAFAGVSALAEDVGHTDWLLVETSLNGQLLPDFQDAARLPNGELFLSVEPLIRAAEGRFEFSPHEIIQIGLGVGSSNVEIDIAEKKLLIDGEVRDWRQGDIDYRDGQLFMGERTLSDLFGLSVTFNEGAMRVDVRSARPLPADARRLRERRWERFGRGGMETDVYYTNLYTPYKLWGTPRGNVGVSTNSGEGTSGASSTVAGEINVEAGFLTNQIFVAGNDQDGVSNLRWTGRRFSPEGEAFGIPGLYSAEIGDISPLRLPLLDSIQRGRGVSFSTTPTSRPDLFDVTRIEGDALPGWDAELYRGNELIDFLVVGDDGRYNFDDVTLGFGANDFRVMLYGPQGEVEEREVSQIIPDGQMLPGEIHLRGSFLQSGQSVFGRTNNEQSTGEQIAVRADFGLSSRLSAGLILSANHSSSSEFSQLYPGAPERAGETQDSSDHNIGLILSPALSRLRSEFVLVHQSHGANAANVGFGFTVADTAITGNYKFYEKSFVSDERFIGGEPISSRLELGARGQLGQLGSFSIGSLGFTYRRDQLSKGSIREEYDLIWRNKWGAMDFSQNINRFQRQGVKRTNYRLLGSYRRGAMRSRIQVESLGKEFDDLFDNTNFSGSMDYRFKNGSTLSGSFRYSLNAGAYAASLRFSDELPIGRLSASVSSTDQGQWAAGLSLTFGLGIEGESRISLMRPEHSYLGAVAITAFEDQAIDGEFEPDEDRALENVSFLVDGRPFPAATDEHGRVLIPSLPVDRPVSVAVDRGTLDDPFLTASRSRFQLQARPGVTHQVDLSFLDSAVVAGKVELSDQPAAGVQVVARKLDGMAVETTRSLKDGYFIFDSLSHGNWQFAVLEETVPSGLESTAPVLSLDPGSVHDGLEIDIFRAVDGQHTVDEN</sequence>
<dbReference type="OrthoDB" id="121544at2"/>
<keyword evidence="1" id="KW-0732">Signal</keyword>
<comment type="caution">
    <text evidence="2">The sequence shown here is derived from an EMBL/GenBank/DDBJ whole genome shotgun (WGS) entry which is preliminary data.</text>
</comment>
<accession>A0A095VW18</accession>
<dbReference type="PATRIC" id="fig|1265313.6.peg.188"/>
<feature type="signal peptide" evidence="1">
    <location>
        <begin position="1"/>
        <end position="28"/>
    </location>
</feature>
<reference evidence="2 3" key="1">
    <citation type="journal article" date="2014" name="Genome Announc.">
        <title>Genome Sequence of Gammaproteobacterial Pseudohaliea rubra Type Strain DSM 19751, Isolated from Coastal Seawater of the Mediterranean Sea.</title>
        <authorList>
            <person name="Spring S."/>
            <person name="Fiebig A."/>
            <person name="Riedel T."/>
            <person name="Goker M."/>
            <person name="Klenk H.P."/>
        </authorList>
    </citation>
    <scope>NUCLEOTIDE SEQUENCE [LARGE SCALE GENOMIC DNA]</scope>
    <source>
        <strain evidence="2 3">DSM 19751</strain>
    </source>
</reference>